<feature type="transmembrane region" description="Helical" evidence="2">
    <location>
        <begin position="75"/>
        <end position="92"/>
    </location>
</feature>
<feature type="transmembrane region" description="Helical" evidence="2">
    <location>
        <begin position="219"/>
        <end position="244"/>
    </location>
</feature>
<evidence type="ECO:0000313" key="3">
    <source>
        <dbReference type="EMBL" id="NHO54538.1"/>
    </source>
</evidence>
<dbReference type="Proteomes" id="UP000597459">
    <property type="component" value="Unassembled WGS sequence"/>
</dbReference>
<proteinExistence type="predicted"/>
<evidence type="ECO:0000256" key="1">
    <source>
        <dbReference type="SAM" id="MobiDB-lite"/>
    </source>
</evidence>
<name>A0A967B7Z7_9PROT</name>
<feature type="transmembrane region" description="Helical" evidence="2">
    <location>
        <begin position="104"/>
        <end position="124"/>
    </location>
</feature>
<sequence length="266" mass="30345">MKRTMSNQIKNDRNKDNDDKYYHFSKGKTGRIVRWLLRVGKRPETVDETVTAPAVLTLMAFLWADKHPDSGQLPIWVYVTSVAAAGTWYGLVRGGPEFIRPLFRGTLTGGLTAMGLYLCLPHIAQPQEWSSISGNMIMIGMDLFFFAHALSAIAREFLLTTENQWEKGLIRRQEIFARGINFNAWSNTYSSFSGFIKYLETRFYLFLRLLTTSKSMEGFPPLLCAFIILLRNALTMWGVGYFSAKISGIHFWHMLSSLAHLLSPRL</sequence>
<keyword evidence="2" id="KW-1133">Transmembrane helix</keyword>
<dbReference type="EMBL" id="WOTH01000025">
    <property type="protein sequence ID" value="NHO54538.1"/>
    <property type="molecule type" value="Genomic_DNA"/>
</dbReference>
<feature type="compositionally biased region" description="Basic and acidic residues" evidence="1">
    <location>
        <begin position="10"/>
        <end position="20"/>
    </location>
</feature>
<comment type="caution">
    <text evidence="3">The sequence shown here is derived from an EMBL/GenBank/DDBJ whole genome shotgun (WGS) entry which is preliminary data.</text>
</comment>
<feature type="transmembrane region" description="Helical" evidence="2">
    <location>
        <begin position="136"/>
        <end position="154"/>
    </location>
</feature>
<dbReference type="AlphaFoldDB" id="A0A967B7Z7"/>
<keyword evidence="2" id="KW-0472">Membrane</keyword>
<accession>A0A967B7Z7</accession>
<keyword evidence="2" id="KW-0812">Transmembrane</keyword>
<evidence type="ECO:0000313" key="4">
    <source>
        <dbReference type="Proteomes" id="UP000597459"/>
    </source>
</evidence>
<evidence type="ECO:0000256" key="2">
    <source>
        <dbReference type="SAM" id="Phobius"/>
    </source>
</evidence>
<reference evidence="3" key="1">
    <citation type="submission" date="2019-11" db="EMBL/GenBank/DDBJ databases">
        <title>Description of new Acetobacter species.</title>
        <authorList>
            <person name="Cleenwerck I."/>
            <person name="Sombolestani A.S."/>
        </authorList>
    </citation>
    <scope>NUCLEOTIDE SEQUENCE</scope>
    <source>
        <strain evidence="3">LMG 1626</strain>
    </source>
</reference>
<gene>
    <name evidence="3" type="ORF">GOB87_11355</name>
</gene>
<keyword evidence="4" id="KW-1185">Reference proteome</keyword>
<feature type="region of interest" description="Disordered" evidence="1">
    <location>
        <begin position="1"/>
        <end position="20"/>
    </location>
</feature>
<protein>
    <submittedName>
        <fullName evidence="3">Uncharacterized protein</fullName>
    </submittedName>
</protein>
<organism evidence="3 4">
    <name type="scientific">Acetobacter estunensis</name>
    <dbReference type="NCBI Taxonomy" id="104097"/>
    <lineage>
        <taxon>Bacteria</taxon>
        <taxon>Pseudomonadati</taxon>
        <taxon>Pseudomonadota</taxon>
        <taxon>Alphaproteobacteria</taxon>
        <taxon>Acetobacterales</taxon>
        <taxon>Acetobacteraceae</taxon>
        <taxon>Acetobacter</taxon>
    </lineage>
</organism>